<organism evidence="1 2">
    <name type="scientific">Plasmopara halstedii</name>
    <name type="common">Downy mildew of sunflower</name>
    <dbReference type="NCBI Taxonomy" id="4781"/>
    <lineage>
        <taxon>Eukaryota</taxon>
        <taxon>Sar</taxon>
        <taxon>Stramenopiles</taxon>
        <taxon>Oomycota</taxon>
        <taxon>Peronosporomycetes</taxon>
        <taxon>Peronosporales</taxon>
        <taxon>Peronosporaceae</taxon>
        <taxon>Plasmopara</taxon>
    </lineage>
</organism>
<dbReference type="GeneID" id="36395663"/>
<sequence>MSNCESLIENAILTMVHPYHDVAVLLGHKMLWKLPAIPRVRLMQEQGFIV</sequence>
<reference evidence="2" key="1">
    <citation type="submission" date="2014-09" db="EMBL/GenBank/DDBJ databases">
        <authorList>
            <person name="Sharma Rahul"/>
            <person name="Thines Marco"/>
        </authorList>
    </citation>
    <scope>NUCLEOTIDE SEQUENCE [LARGE SCALE GENOMIC DNA]</scope>
</reference>
<name>A0A0P1B8G4_PLAHL</name>
<evidence type="ECO:0000313" key="2">
    <source>
        <dbReference type="Proteomes" id="UP000054928"/>
    </source>
</evidence>
<dbReference type="EMBL" id="CCYD01000116">
    <property type="protein sequence ID" value="CEG50464.1"/>
    <property type="molecule type" value="Genomic_DNA"/>
</dbReference>
<keyword evidence="2" id="KW-1185">Reference proteome</keyword>
<dbReference type="AlphaFoldDB" id="A0A0P1B8G4"/>
<proteinExistence type="predicted"/>
<evidence type="ECO:0000313" key="1">
    <source>
        <dbReference type="EMBL" id="CEG50464.1"/>
    </source>
</evidence>
<protein>
    <submittedName>
        <fullName evidence="1">Uncharacterized protein</fullName>
    </submittedName>
</protein>
<accession>A0A0P1B8G4</accession>
<dbReference type="RefSeq" id="XP_024586833.1">
    <property type="nucleotide sequence ID" value="XM_024717924.1"/>
</dbReference>
<dbReference type="Proteomes" id="UP000054928">
    <property type="component" value="Unassembled WGS sequence"/>
</dbReference>